<dbReference type="Pfam" id="PF00308">
    <property type="entry name" value="Bac_DnaA"/>
    <property type="match status" value="1"/>
</dbReference>
<reference evidence="2 3" key="1">
    <citation type="submission" date="2015-01" db="EMBL/GenBank/DDBJ databases">
        <title>Genome sequencing of Jeotgalibacillus soli.</title>
        <authorList>
            <person name="Goh K.M."/>
            <person name="Chan K.-G."/>
            <person name="Yaakop A.S."/>
            <person name="Ee R."/>
            <person name="Gan H.M."/>
            <person name="Chan C.S."/>
        </authorList>
    </citation>
    <scope>NUCLEOTIDE SEQUENCE [LARGE SCALE GENOMIC DNA]</scope>
    <source>
        <strain evidence="2 3">P9</strain>
    </source>
</reference>
<dbReference type="STRING" id="889306.KP78_36260"/>
<keyword evidence="3" id="KW-1185">Reference proteome</keyword>
<dbReference type="RefSeq" id="WP_041090706.1">
    <property type="nucleotide sequence ID" value="NZ_JXRP01000020.1"/>
</dbReference>
<dbReference type="OrthoDB" id="61127at2"/>
<dbReference type="PATRIC" id="fig|889306.3.peg.3642"/>
<dbReference type="Gene3D" id="3.40.50.300">
    <property type="entry name" value="P-loop containing nucleotide triphosphate hydrolases"/>
    <property type="match status" value="1"/>
</dbReference>
<dbReference type="NCBIfam" id="NF006505">
    <property type="entry name" value="PRK08939.1"/>
    <property type="match status" value="1"/>
</dbReference>
<comment type="caution">
    <text evidence="2">The sequence shown here is derived from an EMBL/GenBank/DDBJ whole genome shotgun (WGS) entry which is preliminary data.</text>
</comment>
<name>A0A0C2V433_9BACL</name>
<dbReference type="CDD" id="cd00009">
    <property type="entry name" value="AAA"/>
    <property type="match status" value="1"/>
</dbReference>
<dbReference type="InterPro" id="IPR027417">
    <property type="entry name" value="P-loop_NTPase"/>
</dbReference>
<dbReference type="PANTHER" id="PTHR30050:SF8">
    <property type="entry name" value="PRIMOSOMAL PROTEIN DNAI"/>
    <property type="match status" value="1"/>
</dbReference>
<dbReference type="SUPFAM" id="SSF52540">
    <property type="entry name" value="P-loop containing nucleoside triphosphate hydrolases"/>
    <property type="match status" value="1"/>
</dbReference>
<dbReference type="AlphaFoldDB" id="A0A0C2V433"/>
<evidence type="ECO:0000313" key="3">
    <source>
        <dbReference type="Proteomes" id="UP000031938"/>
    </source>
</evidence>
<feature type="domain" description="AAA+ ATPase" evidence="1">
    <location>
        <begin position="162"/>
        <end position="306"/>
    </location>
</feature>
<dbReference type="SMART" id="SM00382">
    <property type="entry name" value="AAA"/>
    <property type="match status" value="1"/>
</dbReference>
<gene>
    <name evidence="2" type="ORF">KP78_36260</name>
</gene>
<dbReference type="InterPro" id="IPR003593">
    <property type="entry name" value="AAA+_ATPase"/>
</dbReference>
<dbReference type="PANTHER" id="PTHR30050">
    <property type="entry name" value="CHROMOSOMAL REPLICATION INITIATOR PROTEIN DNAA"/>
    <property type="match status" value="1"/>
</dbReference>
<dbReference type="InterPro" id="IPR009928">
    <property type="entry name" value="DnaI_N"/>
</dbReference>
<dbReference type="Proteomes" id="UP000031938">
    <property type="component" value="Unassembled WGS sequence"/>
</dbReference>
<proteinExistence type="predicted"/>
<dbReference type="FunFam" id="3.40.50.300:FF:000880">
    <property type="entry name" value="Primosomal protein DnaI"/>
    <property type="match status" value="1"/>
</dbReference>
<dbReference type="EMBL" id="JXRP01000020">
    <property type="protein sequence ID" value="KIL43802.1"/>
    <property type="molecule type" value="Genomic_DNA"/>
</dbReference>
<organism evidence="2 3">
    <name type="scientific">Jeotgalibacillus soli</name>
    <dbReference type="NCBI Taxonomy" id="889306"/>
    <lineage>
        <taxon>Bacteria</taxon>
        <taxon>Bacillati</taxon>
        <taxon>Bacillota</taxon>
        <taxon>Bacilli</taxon>
        <taxon>Bacillales</taxon>
        <taxon>Caryophanaceae</taxon>
        <taxon>Jeotgalibacillus</taxon>
    </lineage>
</organism>
<dbReference type="Pfam" id="PF07319">
    <property type="entry name" value="DnaI_N"/>
    <property type="match status" value="1"/>
</dbReference>
<protein>
    <submittedName>
        <fullName evidence="2">Primosomal protein DnaI</fullName>
    </submittedName>
</protein>
<accession>A0A0C2V433</accession>
<evidence type="ECO:0000313" key="2">
    <source>
        <dbReference type="EMBL" id="KIL43802.1"/>
    </source>
</evidence>
<sequence>MERINRTLKQLSGSGRFQERYEMMKKEIMNNQDVQAFIQEHKEELASNAIDQGLMKLYEYTTQSKSCDSCPSLEGCINIMQGYEPELLLSGALMDIEYHRCPRKVVYDEKQRTEKLIQSVYVPKDVLRATLADVDLDKLSNRVHVVDMATDIVDRLVEEKNFYKGLFIHGDFGVGKSYILGAIANELKEKNMAVFILYFPEFLREMKQSLGDQSFHGKIEAAKKASILMIDDIGAETLSSWARDEVLGTILQYRMAEELPTFFTSNFDYDGLEHHLTYSQRGEEEPIKAARIMERIRYLTLPVKMEGENKRNS</sequence>
<dbReference type="GO" id="GO:0006260">
    <property type="term" value="P:DNA replication"/>
    <property type="evidence" value="ECO:0007669"/>
    <property type="project" value="TreeGrafter"/>
</dbReference>
<evidence type="ECO:0000259" key="1">
    <source>
        <dbReference type="SMART" id="SM00382"/>
    </source>
</evidence>
<dbReference type="InterPro" id="IPR013317">
    <property type="entry name" value="DnaA_dom"/>
</dbReference>